<organism evidence="1">
    <name type="scientific">Sesamum latifolium</name>
    <dbReference type="NCBI Taxonomy" id="2727402"/>
    <lineage>
        <taxon>Eukaryota</taxon>
        <taxon>Viridiplantae</taxon>
        <taxon>Streptophyta</taxon>
        <taxon>Embryophyta</taxon>
        <taxon>Tracheophyta</taxon>
        <taxon>Spermatophyta</taxon>
        <taxon>Magnoliopsida</taxon>
        <taxon>eudicotyledons</taxon>
        <taxon>Gunneridae</taxon>
        <taxon>Pentapetalae</taxon>
        <taxon>asterids</taxon>
        <taxon>lamiids</taxon>
        <taxon>Lamiales</taxon>
        <taxon>Pedaliaceae</taxon>
        <taxon>Sesamum</taxon>
    </lineage>
</organism>
<dbReference type="AlphaFoldDB" id="A0AAW2XRS9"/>
<name>A0AAW2XRS9_9LAMI</name>
<evidence type="ECO:0000313" key="1">
    <source>
        <dbReference type="EMBL" id="KAL0456245.1"/>
    </source>
</evidence>
<reference evidence="1" key="2">
    <citation type="journal article" date="2024" name="Plant">
        <title>Genomic evolution and insights into agronomic trait innovations of Sesamum species.</title>
        <authorList>
            <person name="Miao H."/>
            <person name="Wang L."/>
            <person name="Qu L."/>
            <person name="Liu H."/>
            <person name="Sun Y."/>
            <person name="Le M."/>
            <person name="Wang Q."/>
            <person name="Wei S."/>
            <person name="Zheng Y."/>
            <person name="Lin W."/>
            <person name="Duan Y."/>
            <person name="Cao H."/>
            <person name="Xiong S."/>
            <person name="Wang X."/>
            <person name="Wei L."/>
            <person name="Li C."/>
            <person name="Ma Q."/>
            <person name="Ju M."/>
            <person name="Zhao R."/>
            <person name="Li G."/>
            <person name="Mu C."/>
            <person name="Tian Q."/>
            <person name="Mei H."/>
            <person name="Zhang T."/>
            <person name="Gao T."/>
            <person name="Zhang H."/>
        </authorList>
    </citation>
    <scope>NUCLEOTIDE SEQUENCE</scope>
    <source>
        <strain evidence="1">KEN1</strain>
    </source>
</reference>
<dbReference type="EMBL" id="JACGWN010000003">
    <property type="protein sequence ID" value="KAL0456245.1"/>
    <property type="molecule type" value="Genomic_DNA"/>
</dbReference>
<gene>
    <name evidence="1" type="ORF">Slati_0963700</name>
</gene>
<reference evidence="1" key="1">
    <citation type="submission" date="2020-06" db="EMBL/GenBank/DDBJ databases">
        <authorList>
            <person name="Li T."/>
            <person name="Hu X."/>
            <person name="Zhang T."/>
            <person name="Song X."/>
            <person name="Zhang H."/>
            <person name="Dai N."/>
            <person name="Sheng W."/>
            <person name="Hou X."/>
            <person name="Wei L."/>
        </authorList>
    </citation>
    <scope>NUCLEOTIDE SEQUENCE</scope>
    <source>
        <strain evidence="1">KEN1</strain>
        <tissue evidence="1">Leaf</tissue>
    </source>
</reference>
<accession>A0AAW2XRS9</accession>
<comment type="caution">
    <text evidence="1">The sequence shown here is derived from an EMBL/GenBank/DDBJ whole genome shotgun (WGS) entry which is preliminary data.</text>
</comment>
<protein>
    <submittedName>
        <fullName evidence="1">Uncharacterized protein</fullName>
    </submittedName>
</protein>
<sequence>MGPQRKLRIYVGFESPSIVKYLEPLTGDLFTARFADCHFDESVYLTLGGENKQLEQKISWNELSLSHLDPCTNQSELKAQKIIHLQNLANQLSDAFTDPKRVTKSHVPPTNDPIKIDVPIGQAKIANEPKARLKRGGLSVTKIKILKKEKEL</sequence>
<proteinExistence type="predicted"/>